<dbReference type="InterPro" id="IPR014030">
    <property type="entry name" value="Ketoacyl_synth_N"/>
</dbReference>
<dbReference type="Pfam" id="PF00698">
    <property type="entry name" value="Acyl_transf_1"/>
    <property type="match status" value="1"/>
</dbReference>
<keyword evidence="12" id="KW-1185">Reference proteome</keyword>
<dbReference type="PROSITE" id="PS50075">
    <property type="entry name" value="CARRIER"/>
    <property type="match status" value="1"/>
</dbReference>
<dbReference type="InterPro" id="IPR016036">
    <property type="entry name" value="Malonyl_transacylase_ACP-bd"/>
</dbReference>
<dbReference type="InterPro" id="IPR016035">
    <property type="entry name" value="Acyl_Trfase/lysoPLipase"/>
</dbReference>
<comment type="cofactor">
    <cofactor evidence="1">
        <name>pantetheine 4'-phosphate</name>
        <dbReference type="ChEBI" id="CHEBI:47942"/>
    </cofactor>
</comment>
<dbReference type="InterPro" id="IPR032821">
    <property type="entry name" value="PKS_assoc"/>
</dbReference>
<dbReference type="Gene3D" id="3.30.70.3290">
    <property type="match status" value="4"/>
</dbReference>
<dbReference type="Pfam" id="PF22621">
    <property type="entry name" value="CurL-like_PKS_C"/>
    <property type="match status" value="1"/>
</dbReference>
<dbReference type="GO" id="GO:0033068">
    <property type="term" value="P:macrolide biosynthetic process"/>
    <property type="evidence" value="ECO:0007669"/>
    <property type="project" value="UniProtKB-ARBA"/>
</dbReference>
<name>A0A7H8ND72_9ACTN</name>
<dbReference type="PROSITE" id="PS00012">
    <property type="entry name" value="PHOSPHOPANTETHEINE"/>
    <property type="match status" value="1"/>
</dbReference>
<feature type="domain" description="Carrier" evidence="9">
    <location>
        <begin position="1595"/>
        <end position="1670"/>
    </location>
</feature>
<dbReference type="PANTHER" id="PTHR43775:SF51">
    <property type="entry name" value="INACTIVE PHENOLPHTHIOCEROL SYNTHESIS POLYKETIDE SYNTHASE TYPE I PKS1-RELATED"/>
    <property type="match status" value="1"/>
</dbReference>
<evidence type="ECO:0000259" key="9">
    <source>
        <dbReference type="PROSITE" id="PS50075"/>
    </source>
</evidence>
<dbReference type="FunFam" id="1.10.1200.10:FF:000007">
    <property type="entry name" value="Probable polyketide synthase pks17"/>
    <property type="match status" value="1"/>
</dbReference>
<evidence type="ECO:0000256" key="1">
    <source>
        <dbReference type="ARBA" id="ARBA00001957"/>
    </source>
</evidence>
<evidence type="ECO:0000256" key="8">
    <source>
        <dbReference type="SAM" id="MobiDB-lite"/>
    </source>
</evidence>
<dbReference type="CDD" id="cd08952">
    <property type="entry name" value="KR_1_SDR_x"/>
    <property type="match status" value="1"/>
</dbReference>
<dbReference type="InterPro" id="IPR001227">
    <property type="entry name" value="Ac_transferase_dom_sf"/>
</dbReference>
<evidence type="ECO:0000256" key="7">
    <source>
        <dbReference type="ARBA" id="ARBA00023315"/>
    </source>
</evidence>
<feature type="domain" description="Ketosynthase family 3 (KS3)" evidence="10">
    <location>
        <begin position="1701"/>
        <end position="2125"/>
    </location>
</feature>
<dbReference type="InterPro" id="IPR020806">
    <property type="entry name" value="PKS_PP-bd"/>
</dbReference>
<dbReference type="InterPro" id="IPR050091">
    <property type="entry name" value="PKS_NRPS_Biosynth_Enz"/>
</dbReference>
<evidence type="ECO:0000256" key="6">
    <source>
        <dbReference type="ARBA" id="ARBA00023268"/>
    </source>
</evidence>
<reference evidence="11 12" key="1">
    <citation type="submission" date="2020-06" db="EMBL/GenBank/DDBJ databases">
        <title>Genome mining for natural products.</title>
        <authorList>
            <person name="Zhang B."/>
            <person name="Shi J."/>
            <person name="Ge H."/>
        </authorList>
    </citation>
    <scope>NUCLEOTIDE SEQUENCE [LARGE SCALE GENOMIC DNA]</scope>
    <source>
        <strain evidence="11 12">NA00687</strain>
    </source>
</reference>
<dbReference type="SMART" id="SM00825">
    <property type="entry name" value="PKS_KS"/>
    <property type="match status" value="2"/>
</dbReference>
<dbReference type="GO" id="GO:0004312">
    <property type="term" value="F:fatty acid synthase activity"/>
    <property type="evidence" value="ECO:0007669"/>
    <property type="project" value="TreeGrafter"/>
</dbReference>
<evidence type="ECO:0000313" key="12">
    <source>
        <dbReference type="Proteomes" id="UP000509303"/>
    </source>
</evidence>
<dbReference type="InterPro" id="IPR041618">
    <property type="entry name" value="PKS_DE"/>
</dbReference>
<accession>A0A7H8ND72</accession>
<dbReference type="InterPro" id="IPR014031">
    <property type="entry name" value="Ketoacyl_synth_C"/>
</dbReference>
<sequence length="2533" mass="261746">MTTQRSATSTETIVEALRASVTEAERLRQHNEELLAAQREPIAIVGMACRFPGGVATPEDLWQLVADGADALSPLPTDRGWDLAALTDPELSTHGTSYVSDGGFVHDATEFDAAFFGISPREALAMDPQQRLLLETAWETLERSGIRPETLRGSKTGVYIGAGAPAYGTDLDELPEDVQGYTLTGTATSVVSGRVAYTLGLEGPAVTVDTACSSSLVALHLAAQALRRGECTLALAGGATIMSSPGVFQEFSRQRGLAPDGRCKAFAASADGTGWSEGVGVLLVERLSDAVRNGHQVLAVLRGSAVNQDGASNGLTAPNGPSQRRVIRQALDDARLGAHEVDAVEAHGTGTRLGDPIEAEALLATYGKRTPDQTPHPLWLGSIKSNLGHAQAAAGIGGVIKMVMALRGGLLPKTLHVDEPSPHIDWSAGAVELLTEARPWPETGRPRRAAVSSFGMSGTNAHLILEQAPEPAARSTGHGATATGHGARGTEPAARGTGHGATATGHGARGTEPAARSTGHGATATGHGARGTEPAARGTGHGARGTEPAARGTGHGATATGHGARGTEPAARGTGHGAAGLVGVLPWLLSAKNPAALRDQATRLLDHARRDPTQSAADLGLSLATTRTAHPHRAALVGADRDDLLHHLTLLAEGAESPHLVRGTADGTARPVFVFPGQGAQWAGMARELMASAPVFAESMARCGEALAPFIDWDFAAEVDGSLERVDVVQPVSWAVMVSLAELWRSYGVEPAAVVGHSQGEIAAAVVAGALSLSDGARVVALRSKVIGERLAGKGGMVSLGLPRVEAEERIAPYGARIAVAAVNGAASTVVAGEPAALDELIAGCEADEVRAKRIPVDYASHTPQVESIRDELLRVLSEVAPRTADIPLYSTVEAEPVDTAGLDAAYWVRNLRQEVRFGPAVERLIADGFGFFVECAAHPVLSMSVQETAGADAPVTTVGSLRRDDGGARRFLTSLAEAHVAGARIDWAPQFPGARTVALPTYAFQRERYWLEAPPAEHGAQRPGGAAASGADERFWSAVENADLDGLAAELGVSGEPLKALVPALADWRRGQRARDTIDSWRYVTSWRPVTHPVGALTGTWLLVVPAAHASDPWADAATAALTERGAGLVRLDVDPDTDGADRAALAAVVRRAADGAGELAGVLSLLPLDESAHARYSATPRGFAATQTLLQALGDAAITAPLWCATRGAVSTGPSDPLTSPLQAQVWGLGRVAAEEVPERWGGLVDLPQAADRRSRGRLADVLAGLDGEDQVAVRPAGVFANRLVRAPWNEPARDPAWAPRGTVLITGGTGALGGHVARWLADNGAEHLLLVSRRGPAAPGADALAAELREAGAEVTVTACDITDRAELAALLADIPADRPLGAVVHTAAVLDDAVLDSLTLDQLDRVLRVKVRGAENLHELTRDADLSAFVLFSSFAGTFGVPGQGNYAPGNAYLDALARHRRALGRPATAIAWGHWAGGGIASGEAEAQLRRRGGSEIEPELALRALRRVLDHDETCVAMALIEWEEIAERGGGFDARPRPQLRDLADLKELLSGARSGPAAGPAHGAAADGERGACAQALAAAPASDRDRVALDLVRGHVAAVLGHASPDGVEPGKPFRDLGFDSLTSVELRNRIGTATGLTLPATVVFDHPTPTALARELREQLVGHLTDAPGQSTEPATALQAGTVEKATPLDDDPIVIVGMACRAPGGVETPEQLWQLLADERDAVGPLPTDRGWDVAALEGAGVDVPGMRYVREGGFLAEAASFDAEFFGISEPEAIAMDPQHRLLLEMSWEAFERAGLSPHTLRGSRVGVFAGTFSQGYWTGLQQVPDEARSFLSGGISPAVATGRIAYTFGFEGPVLTVDTGCSSSSVALHLAAQAVRQGECVMALAGGASVLANPAVSPDMGVGAAPDGRCKSFSAAADGTGWGEGAGMLLVEKLSTARASGHRVLAVIRGSAVNHNGVSNGLGAPNGSSQQRVIRQALADAGLTAHQVDAVEGHGTGTPLGDPIEAQALLTTYGEGRDPEQPLWLGSYKSNTGHPQAASGVLGLIKTVLAMRHGVLPRSLHSDEPSPHIDQSSGTVRLLTETVPWPETGRPRRAGVSSFGASGTKVHIIVEEPPAEPAGTATASQPVASPPGVLAFPLSARSAPALRAQAERLRAHLADEPELTPTDVGWSLAASRAVFEHRAVVLADDRPGLLAGLARLVADGTPRDGSGTVIRGVAAATEGTAVFGFPALPPGTGAGLPGVRELYDAYPAFADALDAVCAHLDTRLEHAARDWALRTDTSAWPPSPTTAHAASFAVGCALFTLLQGWGVPPASVIGAGPGALAAAYAAEVLRPEDAVELLLALARTDDAPDASESAATDDTAALRATLDVLELRSPTIPLLSAVTGEPVAPDALRTPEHWAHNWAAKELAAPSRAAGGSLLLGPTSDGLAAGWSTGAAHGASGADGAQPASALDATGSRAGLLSALAHLHAAGVPVDWRQSYAGLGGRLVELPTYPFQRGSYWLRLPVEALVAGAASA</sequence>
<evidence type="ECO:0000256" key="5">
    <source>
        <dbReference type="ARBA" id="ARBA00023194"/>
    </source>
</evidence>
<evidence type="ECO:0000256" key="2">
    <source>
        <dbReference type="ARBA" id="ARBA00022450"/>
    </source>
</evidence>
<dbReference type="SUPFAM" id="SSF51735">
    <property type="entry name" value="NAD(P)-binding Rossmann-fold domains"/>
    <property type="match status" value="2"/>
</dbReference>
<dbReference type="Gene3D" id="3.40.50.720">
    <property type="entry name" value="NAD(P)-binding Rossmann-like Domain"/>
    <property type="match status" value="1"/>
</dbReference>
<feature type="compositionally biased region" description="Low complexity" evidence="8">
    <location>
        <begin position="472"/>
        <end position="538"/>
    </location>
</feature>
<keyword evidence="3" id="KW-0597">Phosphoprotein</keyword>
<dbReference type="InterPro" id="IPR014043">
    <property type="entry name" value="Acyl_transferase_dom"/>
</dbReference>
<dbReference type="Pfam" id="PF02801">
    <property type="entry name" value="Ketoacyl-synt_C"/>
    <property type="match status" value="2"/>
</dbReference>
<dbReference type="Pfam" id="PF08990">
    <property type="entry name" value="Docking"/>
    <property type="match status" value="1"/>
</dbReference>
<dbReference type="SMART" id="SM00822">
    <property type="entry name" value="PKS_KR"/>
    <property type="match status" value="1"/>
</dbReference>
<dbReference type="FunFam" id="3.40.366.10:FF:000002">
    <property type="entry name" value="Probable polyketide synthase 2"/>
    <property type="match status" value="1"/>
</dbReference>
<dbReference type="FunFam" id="3.40.47.10:FF:000019">
    <property type="entry name" value="Polyketide synthase type I"/>
    <property type="match status" value="2"/>
</dbReference>
<gene>
    <name evidence="11" type="ORF">HUT08_25930</name>
</gene>
<dbReference type="InterPro" id="IPR036291">
    <property type="entry name" value="NAD(P)-bd_dom_sf"/>
</dbReference>
<proteinExistence type="predicted"/>
<dbReference type="SUPFAM" id="SSF53901">
    <property type="entry name" value="Thiolase-like"/>
    <property type="match status" value="2"/>
</dbReference>
<dbReference type="InterPro" id="IPR018201">
    <property type="entry name" value="Ketoacyl_synth_AS"/>
</dbReference>
<dbReference type="SUPFAM" id="SSF47336">
    <property type="entry name" value="ACP-like"/>
    <property type="match status" value="1"/>
</dbReference>
<dbReference type="Proteomes" id="UP000509303">
    <property type="component" value="Chromosome"/>
</dbReference>
<dbReference type="InterPro" id="IPR006162">
    <property type="entry name" value="Ppantetheine_attach_site"/>
</dbReference>
<keyword evidence="6" id="KW-0511">Multifunctional enzyme</keyword>
<evidence type="ECO:0000256" key="4">
    <source>
        <dbReference type="ARBA" id="ARBA00022679"/>
    </source>
</evidence>
<dbReference type="GO" id="GO:0006633">
    <property type="term" value="P:fatty acid biosynthetic process"/>
    <property type="evidence" value="ECO:0007669"/>
    <property type="project" value="InterPro"/>
</dbReference>
<dbReference type="Pfam" id="PF16197">
    <property type="entry name" value="KAsynt_C_assoc"/>
    <property type="match status" value="2"/>
</dbReference>
<protein>
    <submittedName>
        <fullName evidence="11">SDR family NAD(P)-dependent oxidoreductase</fullName>
    </submittedName>
</protein>
<keyword evidence="2" id="KW-0596">Phosphopantetheine</keyword>
<dbReference type="Gene3D" id="1.10.1200.10">
    <property type="entry name" value="ACP-like"/>
    <property type="match status" value="1"/>
</dbReference>
<dbReference type="Pfam" id="PF18369">
    <property type="entry name" value="PKS_DE"/>
    <property type="match status" value="1"/>
</dbReference>
<dbReference type="Gene3D" id="6.10.140.1830">
    <property type="match status" value="1"/>
</dbReference>
<dbReference type="InterPro" id="IPR013968">
    <property type="entry name" value="PKS_KR"/>
</dbReference>
<dbReference type="InterPro" id="IPR015083">
    <property type="entry name" value="NorB/c/GfsB-D-like_docking"/>
</dbReference>
<dbReference type="SUPFAM" id="SSF52151">
    <property type="entry name" value="FabD/lysophospholipase-like"/>
    <property type="match status" value="2"/>
</dbReference>
<dbReference type="InterPro" id="IPR016039">
    <property type="entry name" value="Thiolase-like"/>
</dbReference>
<feature type="domain" description="Ketosynthase family 3 (KS3)" evidence="10">
    <location>
        <begin position="39"/>
        <end position="467"/>
    </location>
</feature>
<dbReference type="InterPro" id="IPR009081">
    <property type="entry name" value="PP-bd_ACP"/>
</dbReference>
<feature type="compositionally biased region" description="Low complexity" evidence="8">
    <location>
        <begin position="545"/>
        <end position="562"/>
    </location>
</feature>
<dbReference type="PANTHER" id="PTHR43775">
    <property type="entry name" value="FATTY ACID SYNTHASE"/>
    <property type="match status" value="1"/>
</dbReference>
<dbReference type="SUPFAM" id="SSF55048">
    <property type="entry name" value="Probable ACP-binding domain of malonyl-CoA ACP transacylase"/>
    <property type="match status" value="1"/>
</dbReference>
<dbReference type="Gene3D" id="3.40.366.10">
    <property type="entry name" value="Malonyl-Coenzyme A Acyl Carrier Protein, domain 2"/>
    <property type="match status" value="2"/>
</dbReference>
<dbReference type="SMART" id="SM00827">
    <property type="entry name" value="PKS_AT"/>
    <property type="match status" value="1"/>
</dbReference>
<organism evidence="11 12">
    <name type="scientific">Streptomyces buecherae</name>
    <dbReference type="NCBI Taxonomy" id="2763006"/>
    <lineage>
        <taxon>Bacteria</taxon>
        <taxon>Bacillati</taxon>
        <taxon>Actinomycetota</taxon>
        <taxon>Actinomycetes</taxon>
        <taxon>Kitasatosporales</taxon>
        <taxon>Streptomycetaceae</taxon>
        <taxon>Streptomyces</taxon>
    </lineage>
</organism>
<dbReference type="InterPro" id="IPR020841">
    <property type="entry name" value="PKS_Beta-ketoAc_synthase_dom"/>
</dbReference>
<keyword evidence="5" id="KW-0045">Antibiotic biosynthesis</keyword>
<dbReference type="InterPro" id="IPR057326">
    <property type="entry name" value="KR_dom"/>
</dbReference>
<dbReference type="PROSITE" id="PS52004">
    <property type="entry name" value="KS3_2"/>
    <property type="match status" value="2"/>
</dbReference>
<evidence type="ECO:0000259" key="10">
    <source>
        <dbReference type="PROSITE" id="PS52004"/>
    </source>
</evidence>
<evidence type="ECO:0000256" key="3">
    <source>
        <dbReference type="ARBA" id="ARBA00022553"/>
    </source>
</evidence>
<dbReference type="PROSITE" id="PS00606">
    <property type="entry name" value="KS3_1"/>
    <property type="match status" value="2"/>
</dbReference>
<dbReference type="Pfam" id="PF08659">
    <property type="entry name" value="KR"/>
    <property type="match status" value="1"/>
</dbReference>
<dbReference type="SMART" id="SM00823">
    <property type="entry name" value="PKS_PP"/>
    <property type="match status" value="1"/>
</dbReference>
<dbReference type="Gene3D" id="3.40.47.10">
    <property type="match status" value="2"/>
</dbReference>
<dbReference type="EMBL" id="CP054929">
    <property type="protein sequence ID" value="QKW52401.1"/>
    <property type="molecule type" value="Genomic_DNA"/>
</dbReference>
<dbReference type="CDD" id="cd00833">
    <property type="entry name" value="PKS"/>
    <property type="match status" value="2"/>
</dbReference>
<dbReference type="SMART" id="SM01294">
    <property type="entry name" value="PKS_PP_betabranch"/>
    <property type="match status" value="1"/>
</dbReference>
<feature type="region of interest" description="Disordered" evidence="8">
    <location>
        <begin position="470"/>
        <end position="575"/>
    </location>
</feature>
<dbReference type="InterPro" id="IPR036736">
    <property type="entry name" value="ACP-like_sf"/>
</dbReference>
<dbReference type="GO" id="GO:0004315">
    <property type="term" value="F:3-oxoacyl-[acyl-carrier-protein] synthase activity"/>
    <property type="evidence" value="ECO:0007669"/>
    <property type="project" value="InterPro"/>
</dbReference>
<evidence type="ECO:0000313" key="11">
    <source>
        <dbReference type="EMBL" id="QKW52401.1"/>
    </source>
</evidence>
<keyword evidence="7" id="KW-0012">Acyltransferase</keyword>
<dbReference type="Pfam" id="PF00109">
    <property type="entry name" value="ketoacyl-synt"/>
    <property type="match status" value="2"/>
</dbReference>
<dbReference type="GO" id="GO:0031177">
    <property type="term" value="F:phosphopantetheine binding"/>
    <property type="evidence" value="ECO:0007669"/>
    <property type="project" value="InterPro"/>
</dbReference>
<dbReference type="Pfam" id="PF00550">
    <property type="entry name" value="PP-binding"/>
    <property type="match status" value="1"/>
</dbReference>
<keyword evidence="4" id="KW-0808">Transferase</keyword>